<organism evidence="2 3">
    <name type="scientific">Nitrosomonas marina</name>
    <dbReference type="NCBI Taxonomy" id="917"/>
    <lineage>
        <taxon>Bacteria</taxon>
        <taxon>Pseudomonadati</taxon>
        <taxon>Pseudomonadota</taxon>
        <taxon>Betaproteobacteria</taxon>
        <taxon>Nitrosomonadales</taxon>
        <taxon>Nitrosomonadaceae</taxon>
        <taxon>Nitrosomonas</taxon>
    </lineage>
</organism>
<dbReference type="RefSeq" id="WP_090658576.1">
    <property type="nucleotide sequence ID" value="NZ_FOIA01000015.1"/>
</dbReference>
<dbReference type="EMBL" id="FOIA01000015">
    <property type="protein sequence ID" value="SET20527.1"/>
    <property type="molecule type" value="Genomic_DNA"/>
</dbReference>
<accession>A0A1I0CM25</accession>
<dbReference type="AlphaFoldDB" id="A0A1I0CM25"/>
<keyword evidence="3" id="KW-1185">Reference proteome</keyword>
<dbReference type="Proteomes" id="UP000199345">
    <property type="component" value="Unassembled WGS sequence"/>
</dbReference>
<evidence type="ECO:0000313" key="2">
    <source>
        <dbReference type="EMBL" id="SET20527.1"/>
    </source>
</evidence>
<gene>
    <name evidence="2" type="ORF">SAMN05216326_11550</name>
</gene>
<protein>
    <recommendedName>
        <fullName evidence="4">DUF3015 domain-containing protein</fullName>
    </recommendedName>
</protein>
<feature type="chain" id="PRO_5011492111" description="DUF3015 domain-containing protein" evidence="1">
    <location>
        <begin position="23"/>
        <end position="169"/>
    </location>
</feature>
<dbReference type="PROSITE" id="PS51257">
    <property type="entry name" value="PROKAR_LIPOPROTEIN"/>
    <property type="match status" value="1"/>
</dbReference>
<proteinExistence type="predicted"/>
<sequence>MVRNSLVVFTASLFLFPMSAFAAGYGTAGCGLGSMVIGSERGPEQIFAATTNGTSGSQTFGMTSGTSNCGDHGLLNLSQEREIFATENYTSLVKEMARGKGEHLNILASMYHCPAAQHQAFGALTQQKFNDIVPDAETTPDILLSQLETLLGQHRTLSKSCNIQLSALD</sequence>
<evidence type="ECO:0008006" key="4">
    <source>
        <dbReference type="Google" id="ProtNLM"/>
    </source>
</evidence>
<keyword evidence="1" id="KW-0732">Signal</keyword>
<feature type="signal peptide" evidence="1">
    <location>
        <begin position="1"/>
        <end position="22"/>
    </location>
</feature>
<evidence type="ECO:0000256" key="1">
    <source>
        <dbReference type="SAM" id="SignalP"/>
    </source>
</evidence>
<reference evidence="3" key="1">
    <citation type="submission" date="2016-10" db="EMBL/GenBank/DDBJ databases">
        <authorList>
            <person name="Varghese N."/>
            <person name="Submissions S."/>
        </authorList>
    </citation>
    <scope>NUCLEOTIDE SEQUENCE [LARGE SCALE GENOMIC DNA]</scope>
    <source>
        <strain evidence="3">Nm71</strain>
    </source>
</reference>
<name>A0A1I0CM25_9PROT</name>
<dbReference type="OrthoDB" id="334910at2"/>
<dbReference type="Pfam" id="PF11220">
    <property type="entry name" value="DUF3015"/>
    <property type="match status" value="1"/>
</dbReference>
<evidence type="ECO:0000313" key="3">
    <source>
        <dbReference type="Proteomes" id="UP000199345"/>
    </source>
</evidence>
<dbReference type="InterPro" id="IPR021383">
    <property type="entry name" value="DUF3015"/>
</dbReference>